<name>A0ABQ4STI8_9HYPH</name>
<gene>
    <name evidence="1" type="ORF">AOPFMNJM_0853</name>
</gene>
<dbReference type="EMBL" id="BPQR01000013">
    <property type="protein sequence ID" value="GJE05551.1"/>
    <property type="molecule type" value="Genomic_DNA"/>
</dbReference>
<reference evidence="1" key="2">
    <citation type="submission" date="2021-08" db="EMBL/GenBank/DDBJ databases">
        <authorList>
            <person name="Tani A."/>
            <person name="Ola A."/>
            <person name="Ogura Y."/>
            <person name="Katsura K."/>
            <person name="Hayashi T."/>
        </authorList>
    </citation>
    <scope>NUCLEOTIDE SEQUENCE</scope>
    <source>
        <strain evidence="1">LMG 23639</strain>
    </source>
</reference>
<accession>A0ABQ4STI8</accession>
<reference evidence="1" key="1">
    <citation type="journal article" date="2021" name="Front. Microbiol.">
        <title>Comprehensive Comparative Genomics and Phenotyping of Methylobacterium Species.</title>
        <authorList>
            <person name="Alessa O."/>
            <person name="Ogura Y."/>
            <person name="Fujitani Y."/>
            <person name="Takami H."/>
            <person name="Hayashi T."/>
            <person name="Sahin N."/>
            <person name="Tani A."/>
        </authorList>
    </citation>
    <scope>NUCLEOTIDE SEQUENCE</scope>
    <source>
        <strain evidence="1">LMG 23639</strain>
    </source>
</reference>
<protein>
    <submittedName>
        <fullName evidence="1">Uncharacterized protein</fullName>
    </submittedName>
</protein>
<keyword evidence="2" id="KW-1185">Reference proteome</keyword>
<dbReference type="Proteomes" id="UP001055102">
    <property type="component" value="Unassembled WGS sequence"/>
</dbReference>
<evidence type="ECO:0000313" key="2">
    <source>
        <dbReference type="Proteomes" id="UP001055102"/>
    </source>
</evidence>
<organism evidence="1 2">
    <name type="scientific">Methylobacterium jeotgali</name>
    <dbReference type="NCBI Taxonomy" id="381630"/>
    <lineage>
        <taxon>Bacteria</taxon>
        <taxon>Pseudomonadati</taxon>
        <taxon>Pseudomonadota</taxon>
        <taxon>Alphaproteobacteria</taxon>
        <taxon>Hyphomicrobiales</taxon>
        <taxon>Methylobacteriaceae</taxon>
        <taxon>Methylobacterium</taxon>
    </lineage>
</organism>
<comment type="caution">
    <text evidence="1">The sequence shown here is derived from an EMBL/GenBank/DDBJ whole genome shotgun (WGS) entry which is preliminary data.</text>
</comment>
<evidence type="ECO:0000313" key="1">
    <source>
        <dbReference type="EMBL" id="GJE05551.1"/>
    </source>
</evidence>
<proteinExistence type="predicted"/>
<sequence length="410" mass="44197">MLGLSPARAAEETQIFGMTVSLPGASEGWARKDASDGVLLNRTWLREGRRGGGAALIQILKPVPGKPAALPEAFARFVATFKPLADKRPITKGGGLTVNGHAFVFDRRCCGRMNDISVDSVSVGIASPAGHHFLRFVSLGLSRDDEKAAEAEFEALVRSLRPQAGDRAFELKGDGKGFEGAYTHLSTGLRPNAFGGMDFYADNDVMLFDPSGLFSRRIPKHGLGIAEHCRTAPTECGTYRLLGGGFLRGPDRIELLEADNRFGMLTRREESFTRESGDLVIDKGRYRAIAPLARGTTFEGTWRHFFASSGSGAFTSGSVAVERMLTLGRDGRFRRSGFTGFSSTTESASVAGGRSRPAEAGHYAIEGRTLTLTGDDGTTERLSLFAPEAGSDKLLVIEGSNYLKQYRTAR</sequence>
<dbReference type="RefSeq" id="WP_238274239.1">
    <property type="nucleotide sequence ID" value="NZ_BPQR01000013.1"/>
</dbReference>